<organism evidence="2">
    <name type="scientific">uncultured Thermomicrobiales bacterium</name>
    <dbReference type="NCBI Taxonomy" id="1645740"/>
    <lineage>
        <taxon>Bacteria</taxon>
        <taxon>Pseudomonadati</taxon>
        <taxon>Thermomicrobiota</taxon>
        <taxon>Thermomicrobia</taxon>
        <taxon>Thermomicrobiales</taxon>
        <taxon>environmental samples</taxon>
    </lineage>
</organism>
<reference evidence="2" key="1">
    <citation type="submission" date="2020-02" db="EMBL/GenBank/DDBJ databases">
        <authorList>
            <person name="Meier V. D."/>
        </authorList>
    </citation>
    <scope>NUCLEOTIDE SEQUENCE</scope>
    <source>
        <strain evidence="2">AVDCRST_MAG33</strain>
    </source>
</reference>
<dbReference type="EMBL" id="CADCWK010000023">
    <property type="protein sequence ID" value="CAA9544008.1"/>
    <property type="molecule type" value="Genomic_DNA"/>
</dbReference>
<gene>
    <name evidence="2" type="ORF">AVDCRST_MAG33-282</name>
</gene>
<feature type="region of interest" description="Disordered" evidence="1">
    <location>
        <begin position="1"/>
        <end position="46"/>
    </location>
</feature>
<dbReference type="AlphaFoldDB" id="A0A6J4U9H2"/>
<feature type="compositionally biased region" description="Basic and acidic residues" evidence="1">
    <location>
        <begin position="20"/>
        <end position="37"/>
    </location>
</feature>
<name>A0A6J4U9H2_9BACT</name>
<accession>A0A6J4U9H2</accession>
<protein>
    <submittedName>
        <fullName evidence="2">Uncharacterized protein</fullName>
    </submittedName>
</protein>
<evidence type="ECO:0000256" key="1">
    <source>
        <dbReference type="SAM" id="MobiDB-lite"/>
    </source>
</evidence>
<evidence type="ECO:0000313" key="2">
    <source>
        <dbReference type="EMBL" id="CAA9544008.1"/>
    </source>
</evidence>
<feature type="non-terminal residue" evidence="2">
    <location>
        <position position="46"/>
    </location>
</feature>
<sequence>DRDARADPLRRRPRRHDRRSRPERPGHPDGVHPDGGRRAIGRPDGL</sequence>
<feature type="non-terminal residue" evidence="2">
    <location>
        <position position="1"/>
    </location>
</feature>
<feature type="compositionally biased region" description="Basic and acidic residues" evidence="1">
    <location>
        <begin position="1"/>
        <end position="10"/>
    </location>
</feature>
<proteinExistence type="predicted"/>